<dbReference type="Gene3D" id="3.40.50.2000">
    <property type="entry name" value="Glycogen Phosphorylase B"/>
    <property type="match status" value="2"/>
</dbReference>
<dbReference type="CDD" id="cd03801">
    <property type="entry name" value="GT4_PimA-like"/>
    <property type="match status" value="1"/>
</dbReference>
<dbReference type="AlphaFoldDB" id="A0A644UQ25"/>
<proteinExistence type="predicted"/>
<comment type="caution">
    <text evidence="1">The sequence shown here is derived from an EMBL/GenBank/DDBJ whole genome shotgun (WGS) entry which is preliminary data.</text>
</comment>
<evidence type="ECO:0008006" key="2">
    <source>
        <dbReference type="Google" id="ProtNLM"/>
    </source>
</evidence>
<sequence length="399" mass="45895">MKILQLCYKPPFPVVDGGSMGMHTLTMGLLNNEHKVKVLAFNTFKHPVKISELPKEYIEKTKFETIFVNLKLNIFDALCSFIKNESYHVKRFYCQEMEGRLDSLLKEEEFDVIQLESIFLSHYISVIRKNSKAKIVLRAPNIEHLIWEKTAQSTKNPLKKIYLNQLAYSLKKYELEMVNHYDGVYPVTKVDANYFIDNGCKVPCKNVPVGIETPDFIDKDIEEKDSLFHIGSMNWIPNQQAIEWFLDNVWDIVHEKLPNIKAYFAGRAMPQWLLNLNREGVVIYGEVPDSARFICSKEIMIVPLLSGSGIRIKILEAMSLRKCIIATSQAAEGILYENNVNIVIANTPEEFAESIYKCVTDKEFSHNIAQNAEKLISEKYNINAIARELVDLYGQLEVK</sequence>
<protein>
    <recommendedName>
        <fullName evidence="2">Glycosyltransferase subfamily 4-like N-terminal domain-containing protein</fullName>
    </recommendedName>
</protein>
<organism evidence="1">
    <name type="scientific">bioreactor metagenome</name>
    <dbReference type="NCBI Taxonomy" id="1076179"/>
    <lineage>
        <taxon>unclassified sequences</taxon>
        <taxon>metagenomes</taxon>
        <taxon>ecological metagenomes</taxon>
    </lineage>
</organism>
<dbReference type="PANTHER" id="PTHR12526:SF630">
    <property type="entry name" value="GLYCOSYLTRANSFERASE"/>
    <property type="match status" value="1"/>
</dbReference>
<accession>A0A644UQ25</accession>
<dbReference type="PANTHER" id="PTHR12526">
    <property type="entry name" value="GLYCOSYLTRANSFERASE"/>
    <property type="match status" value="1"/>
</dbReference>
<dbReference type="SUPFAM" id="SSF53756">
    <property type="entry name" value="UDP-Glycosyltransferase/glycogen phosphorylase"/>
    <property type="match status" value="1"/>
</dbReference>
<dbReference type="Pfam" id="PF13692">
    <property type="entry name" value="Glyco_trans_1_4"/>
    <property type="match status" value="1"/>
</dbReference>
<evidence type="ECO:0000313" key="1">
    <source>
        <dbReference type="EMBL" id="MPL81130.1"/>
    </source>
</evidence>
<reference evidence="1" key="1">
    <citation type="submission" date="2019-08" db="EMBL/GenBank/DDBJ databases">
        <authorList>
            <person name="Kucharzyk K."/>
            <person name="Murdoch R.W."/>
            <person name="Higgins S."/>
            <person name="Loffler F."/>
        </authorList>
    </citation>
    <scope>NUCLEOTIDE SEQUENCE</scope>
</reference>
<gene>
    <name evidence="1" type="ORF">SDC9_27044</name>
</gene>
<dbReference type="EMBL" id="VSSQ01000145">
    <property type="protein sequence ID" value="MPL81130.1"/>
    <property type="molecule type" value="Genomic_DNA"/>
</dbReference>
<name>A0A644UQ25_9ZZZZ</name>